<name>A0A327ZND5_9STAP</name>
<keyword evidence="2" id="KW-1185">Reference proteome</keyword>
<sequence length="196" mass="21750">MGAFSYTRSLLPMNTIVGRYCSIAMDVTRMGINHPINRFTTSPITYATVGNLMSSYLNEHATTFETVESPFKEESPIIIGNDVWIGQNVLFGSNGITVNDGAIIAAGSVITKDVPPYAIVGGAPAKIIRYRFSPDIITKLLDLKWWQYDYGQFNGVSADDSIEEFIEKVEKLKTEGKLMPYKPEVITKETILAHMS</sequence>
<dbReference type="PANTHER" id="PTHR43300">
    <property type="entry name" value="ACETYLTRANSFERASE"/>
    <property type="match status" value="1"/>
</dbReference>
<dbReference type="Gene3D" id="2.160.10.10">
    <property type="entry name" value="Hexapeptide repeat proteins"/>
    <property type="match status" value="1"/>
</dbReference>
<dbReference type="InterPro" id="IPR050179">
    <property type="entry name" value="Trans_hexapeptide_repeat"/>
</dbReference>
<dbReference type="CDD" id="cd03349">
    <property type="entry name" value="LbH_XAT"/>
    <property type="match status" value="1"/>
</dbReference>
<organism evidence="1 2">
    <name type="scientific">Macrococcus epidermidis</name>
    <dbReference type="NCBI Taxonomy" id="1902580"/>
    <lineage>
        <taxon>Bacteria</taxon>
        <taxon>Bacillati</taxon>
        <taxon>Bacillota</taxon>
        <taxon>Bacilli</taxon>
        <taxon>Bacillales</taxon>
        <taxon>Staphylococcaceae</taxon>
        <taxon>Macrococcus</taxon>
    </lineage>
</organism>
<dbReference type="GO" id="GO:0016740">
    <property type="term" value="F:transferase activity"/>
    <property type="evidence" value="ECO:0007669"/>
    <property type="project" value="UniProtKB-KW"/>
</dbReference>
<protein>
    <submittedName>
        <fullName evidence="1">Acetyltransferase</fullName>
    </submittedName>
</protein>
<dbReference type="AlphaFoldDB" id="A0A327ZND5"/>
<dbReference type="SUPFAM" id="SSF51161">
    <property type="entry name" value="Trimeric LpxA-like enzymes"/>
    <property type="match status" value="1"/>
</dbReference>
<evidence type="ECO:0000313" key="2">
    <source>
        <dbReference type="Proteomes" id="UP000249808"/>
    </source>
</evidence>
<comment type="caution">
    <text evidence="1">The sequence shown here is derived from an EMBL/GenBank/DDBJ whole genome shotgun (WGS) entry which is preliminary data.</text>
</comment>
<keyword evidence="1" id="KW-0808">Transferase</keyword>
<reference evidence="1 2" key="1">
    <citation type="journal article" date="2018" name="Front. Microbiol.">
        <title>Description and Comparative Genomics of Macrococcus caseolyticus subsp. hominis subsp. nov., Macrococcus goetzii sp. nov., Macrococcus epidermidis sp. nov., and Macrococcus bohemicus sp. nov., Novel Macrococci From Human Clinical Material With Virulence Potential and Suspected Uptake of Foreign DNA by Natural Transformation.</title>
        <authorList>
            <person name="Maslanova I."/>
            <person name="Wertheimer Z."/>
            <person name="Sedlacek I."/>
            <person name="Svec P."/>
            <person name="Indrakova A."/>
            <person name="Kovarovic V."/>
            <person name="Schumann P."/>
            <person name="Sproer C."/>
            <person name="Kralova S."/>
            <person name="Sedo O."/>
            <person name="Kristofova L."/>
            <person name="Vrbovska V."/>
            <person name="Fuzik T."/>
            <person name="Petras P."/>
            <person name="Zdrahal Z."/>
            <person name="Ruzickova V."/>
            <person name="Doskar J."/>
            <person name="Pantucek R."/>
        </authorList>
    </citation>
    <scope>NUCLEOTIDE SEQUENCE [LARGE SCALE GENOMIC DNA]</scope>
    <source>
        <strain evidence="1 2">01/688</strain>
    </source>
</reference>
<gene>
    <name evidence="1" type="ORF">BHU61_11965</name>
</gene>
<dbReference type="EMBL" id="PZJH01000008">
    <property type="protein sequence ID" value="RAK43887.1"/>
    <property type="molecule type" value="Genomic_DNA"/>
</dbReference>
<dbReference type="PANTHER" id="PTHR43300:SF11">
    <property type="entry name" value="ACETYLTRANSFERASE RV3034C-RELATED"/>
    <property type="match status" value="1"/>
</dbReference>
<proteinExistence type="predicted"/>
<evidence type="ECO:0000313" key="1">
    <source>
        <dbReference type="EMBL" id="RAK43887.1"/>
    </source>
</evidence>
<dbReference type="InterPro" id="IPR011004">
    <property type="entry name" value="Trimer_LpxA-like_sf"/>
</dbReference>
<accession>A0A327ZND5</accession>
<dbReference type="Proteomes" id="UP000249808">
    <property type="component" value="Unassembled WGS sequence"/>
</dbReference>